<evidence type="ECO:0000313" key="2">
    <source>
        <dbReference type="EMBL" id="NKX56953.1"/>
    </source>
</evidence>
<proteinExistence type="predicted"/>
<protein>
    <submittedName>
        <fullName evidence="2">Uncharacterized protein</fullName>
    </submittedName>
</protein>
<evidence type="ECO:0000256" key="1">
    <source>
        <dbReference type="SAM" id="MobiDB-lite"/>
    </source>
</evidence>
<gene>
    <name evidence="2" type="ORF">HGG74_21045</name>
</gene>
<dbReference type="AlphaFoldDB" id="A0A7X6K895"/>
<organism evidence="2 3">
    <name type="scientific">Arthrobacter mobilis</name>
    <dbReference type="NCBI Taxonomy" id="2724944"/>
    <lineage>
        <taxon>Bacteria</taxon>
        <taxon>Bacillati</taxon>
        <taxon>Actinomycetota</taxon>
        <taxon>Actinomycetes</taxon>
        <taxon>Micrococcales</taxon>
        <taxon>Micrococcaceae</taxon>
        <taxon>Arthrobacter</taxon>
    </lineage>
</organism>
<keyword evidence="3" id="KW-1185">Reference proteome</keyword>
<feature type="non-terminal residue" evidence="2">
    <location>
        <position position="1"/>
    </location>
</feature>
<dbReference type="EMBL" id="JAAZSQ010000095">
    <property type="protein sequence ID" value="NKX56953.1"/>
    <property type="molecule type" value="Genomic_DNA"/>
</dbReference>
<name>A0A7X6K895_9MICC</name>
<sequence length="209" mass="22778">ALMDYTGRGPRPHTVRYHDAPVSARDLAEQAREALTTLIWRHGTKAGPGNPEAAMAGRFAALRVRPANRYIPRDEAGTLPVEWLLVEWPETAAEPTDYWLSTLPETTPPAELVRLAKIRRCTGTATASSSTAWAWTTSRAGPGWAGSVTPPWSPQSTCSSPPSAWAAAQKRRGRPELLPGPDRTPGRSHPAPRPLPVVRTEGSNLTKYY</sequence>
<evidence type="ECO:0000313" key="3">
    <source>
        <dbReference type="Proteomes" id="UP000544090"/>
    </source>
</evidence>
<dbReference type="Proteomes" id="UP000544090">
    <property type="component" value="Unassembled WGS sequence"/>
</dbReference>
<comment type="caution">
    <text evidence="2">The sequence shown here is derived from an EMBL/GenBank/DDBJ whole genome shotgun (WGS) entry which is preliminary data.</text>
</comment>
<feature type="region of interest" description="Disordered" evidence="1">
    <location>
        <begin position="144"/>
        <end position="209"/>
    </location>
</feature>
<accession>A0A7X6K895</accession>
<reference evidence="2 3" key="1">
    <citation type="submission" date="2020-04" db="EMBL/GenBank/DDBJ databases">
        <title>Arthrobacter sp. nov.</title>
        <authorList>
            <person name="Liu S."/>
        </authorList>
    </citation>
    <scope>NUCLEOTIDE SEQUENCE [LARGE SCALE GENOMIC DNA]</scope>
    <source>
        <strain evidence="2 3">E918</strain>
    </source>
</reference>